<accession>A0A821YEN9</accession>
<comment type="caution">
    <text evidence="1">The sequence shown here is derived from an EMBL/GenBank/DDBJ whole genome shotgun (WGS) entry which is preliminary data.</text>
</comment>
<organism evidence="1 2">
    <name type="scientific">Rotaria socialis</name>
    <dbReference type="NCBI Taxonomy" id="392032"/>
    <lineage>
        <taxon>Eukaryota</taxon>
        <taxon>Metazoa</taxon>
        <taxon>Spiralia</taxon>
        <taxon>Gnathifera</taxon>
        <taxon>Rotifera</taxon>
        <taxon>Eurotatoria</taxon>
        <taxon>Bdelloidea</taxon>
        <taxon>Philodinida</taxon>
        <taxon>Philodinidae</taxon>
        <taxon>Rotaria</taxon>
    </lineage>
</organism>
<protein>
    <recommendedName>
        <fullName evidence="3">Methionine aminopeptidase</fullName>
    </recommendedName>
</protein>
<proteinExistence type="predicted"/>
<dbReference type="GO" id="GO:0070006">
    <property type="term" value="F:metalloaminopeptidase activity"/>
    <property type="evidence" value="ECO:0007669"/>
    <property type="project" value="TreeGrafter"/>
</dbReference>
<dbReference type="InterPro" id="IPR036005">
    <property type="entry name" value="Creatinase/aminopeptidase-like"/>
</dbReference>
<dbReference type="Gene3D" id="3.90.230.10">
    <property type="entry name" value="Creatinase/methionine aminopeptidase superfamily"/>
    <property type="match status" value="1"/>
</dbReference>
<evidence type="ECO:0000313" key="1">
    <source>
        <dbReference type="EMBL" id="CAF4960147.1"/>
    </source>
</evidence>
<dbReference type="PANTHER" id="PTHR43330:SF7">
    <property type="entry name" value="METHIONINE AMINOPEPTIDASE 1"/>
    <property type="match status" value="1"/>
</dbReference>
<name>A0A821YEN9_9BILA</name>
<dbReference type="AlphaFoldDB" id="A0A821YEN9"/>
<dbReference type="SUPFAM" id="SSF55920">
    <property type="entry name" value="Creatinase/aminopeptidase"/>
    <property type="match status" value="1"/>
</dbReference>
<dbReference type="EMBL" id="CAJOBR010024288">
    <property type="protein sequence ID" value="CAF4960147.1"/>
    <property type="molecule type" value="Genomic_DNA"/>
</dbReference>
<gene>
    <name evidence="1" type="ORF">QYT958_LOCUS34199</name>
</gene>
<sequence>MKPGHSFTIEPMINAGTWRDVLWNDNWTSVTEDGQRSAQFEHTFLVTDTGCDTLTARASGQPWFLDGNRIS</sequence>
<dbReference type="Proteomes" id="UP000663848">
    <property type="component" value="Unassembled WGS sequence"/>
</dbReference>
<dbReference type="GO" id="GO:0005829">
    <property type="term" value="C:cytosol"/>
    <property type="evidence" value="ECO:0007669"/>
    <property type="project" value="TreeGrafter"/>
</dbReference>
<evidence type="ECO:0008006" key="3">
    <source>
        <dbReference type="Google" id="ProtNLM"/>
    </source>
</evidence>
<evidence type="ECO:0000313" key="2">
    <source>
        <dbReference type="Proteomes" id="UP000663848"/>
    </source>
</evidence>
<dbReference type="PANTHER" id="PTHR43330">
    <property type="entry name" value="METHIONINE AMINOPEPTIDASE"/>
    <property type="match status" value="1"/>
</dbReference>
<reference evidence="1" key="1">
    <citation type="submission" date="2021-02" db="EMBL/GenBank/DDBJ databases">
        <authorList>
            <person name="Nowell W R."/>
        </authorList>
    </citation>
    <scope>NUCLEOTIDE SEQUENCE</scope>
</reference>